<comment type="caution">
    <text evidence="1">The sequence shown here is derived from an EMBL/GenBank/DDBJ whole genome shotgun (WGS) entry which is preliminary data.</text>
</comment>
<evidence type="ECO:0000313" key="2">
    <source>
        <dbReference type="Proteomes" id="UP000255283"/>
    </source>
</evidence>
<protein>
    <submittedName>
        <fullName evidence="1">Uncharacterized protein</fullName>
    </submittedName>
</protein>
<accession>A0AAQ1UHZ4</accession>
<reference evidence="1 2" key="1">
    <citation type="submission" date="2018-06" db="EMBL/GenBank/DDBJ databases">
        <authorList>
            <consortium name="Pathogen Informatics"/>
            <person name="Doyle S."/>
        </authorList>
    </citation>
    <scope>NUCLEOTIDE SEQUENCE [LARGE SCALE GENOMIC DNA]</scope>
    <source>
        <strain evidence="1 2">NCTC13063</strain>
    </source>
</reference>
<organism evidence="1 2">
    <name type="scientific">Segatella buccae</name>
    <dbReference type="NCBI Taxonomy" id="28126"/>
    <lineage>
        <taxon>Bacteria</taxon>
        <taxon>Pseudomonadati</taxon>
        <taxon>Bacteroidota</taxon>
        <taxon>Bacteroidia</taxon>
        <taxon>Bacteroidales</taxon>
        <taxon>Prevotellaceae</taxon>
        <taxon>Segatella</taxon>
    </lineage>
</organism>
<dbReference type="EMBL" id="UGTJ01000001">
    <property type="protein sequence ID" value="SUB80418.1"/>
    <property type="molecule type" value="Genomic_DNA"/>
</dbReference>
<gene>
    <name evidence="1" type="ORF">NCTC13063_01701</name>
</gene>
<evidence type="ECO:0000313" key="1">
    <source>
        <dbReference type="EMBL" id="SUB80418.1"/>
    </source>
</evidence>
<name>A0AAQ1UHZ4_9BACT</name>
<proteinExistence type="predicted"/>
<sequence length="106" mass="12395">MYCLTSILIESIGIFSLLIQHPHLAIYFATYSRWSLVLYFQINPRLIKNQTSVGCNLCMLWDACIGRNLRNVKNSYIRHIKVKDVTCLFDISSDYLICYCRDHALQ</sequence>
<dbReference type="Proteomes" id="UP000255283">
    <property type="component" value="Unassembled WGS sequence"/>
</dbReference>
<dbReference type="AlphaFoldDB" id="A0AAQ1UHZ4"/>